<accession>A0A8X6KEM5</accession>
<dbReference type="PANTHER" id="PTHR33327">
    <property type="entry name" value="ENDONUCLEASE"/>
    <property type="match status" value="1"/>
</dbReference>
<proteinExistence type="predicted"/>
<evidence type="ECO:0000259" key="2">
    <source>
        <dbReference type="PROSITE" id="PS50175"/>
    </source>
</evidence>
<name>A0A8X6KEM5_TRICU</name>
<evidence type="ECO:0000256" key="1">
    <source>
        <dbReference type="ARBA" id="ARBA00022801"/>
    </source>
</evidence>
<keyword evidence="4" id="KW-1185">Reference proteome</keyword>
<dbReference type="AlphaFoldDB" id="A0A8X6KEM5"/>
<dbReference type="Gene3D" id="2.40.70.10">
    <property type="entry name" value="Acid Proteases"/>
    <property type="match status" value="1"/>
</dbReference>
<dbReference type="GO" id="GO:0004190">
    <property type="term" value="F:aspartic-type endopeptidase activity"/>
    <property type="evidence" value="ECO:0007669"/>
    <property type="project" value="InterPro"/>
</dbReference>
<dbReference type="PANTHER" id="PTHR33327:SF3">
    <property type="entry name" value="RNA-DIRECTED DNA POLYMERASE"/>
    <property type="match status" value="1"/>
</dbReference>
<dbReference type="EMBL" id="BMAO01011006">
    <property type="protein sequence ID" value="GFQ70756.1"/>
    <property type="molecule type" value="Genomic_DNA"/>
</dbReference>
<dbReference type="PROSITE" id="PS00141">
    <property type="entry name" value="ASP_PROTEASE"/>
    <property type="match status" value="1"/>
</dbReference>
<dbReference type="PROSITE" id="PS50175">
    <property type="entry name" value="ASP_PROT_RETROV"/>
    <property type="match status" value="1"/>
</dbReference>
<dbReference type="Pfam" id="PF23055">
    <property type="entry name" value="DUF7041"/>
    <property type="match status" value="1"/>
</dbReference>
<dbReference type="InterPro" id="IPR021109">
    <property type="entry name" value="Peptidase_aspartic_dom_sf"/>
</dbReference>
<evidence type="ECO:0000313" key="3">
    <source>
        <dbReference type="EMBL" id="GFQ70756.1"/>
    </source>
</evidence>
<dbReference type="OrthoDB" id="6500142at2759"/>
<sequence length="313" mass="35570">MNENNEMAVVDSNEQKFDANKVSVKIPPFWEKKPEIWFFQVEAQFSIANINQEETKLNYLVAQLDPKFIENIWNIIQSNEKNKYSCAKSRLLSTFKESDEKSIKQLLTGISLGDMKHSQLLRKMKSLAGDNITENVLRFQNYTSTEENQEANLEISVKQVIKAEVDLENASIPKENIAIFTSISVRDANLKNAAGLCVEWKYGKLQSAVNIATHSAAEHYEACRKFRLFVKDRTTNLHFLVDSGADCSIIPATSKNKQPSDYKLFAVNGTETPTYGIKVLKIDLGLRREFLFPFMFAKVSKGILGADILHKFK</sequence>
<protein>
    <submittedName>
        <fullName evidence="3">Transposon Ty3-G Gag-Pol polyprotein</fullName>
    </submittedName>
</protein>
<feature type="domain" description="Peptidase A2" evidence="2">
    <location>
        <begin position="237"/>
        <end position="308"/>
    </location>
</feature>
<dbReference type="InterPro" id="IPR055469">
    <property type="entry name" value="DUF7041"/>
</dbReference>
<comment type="caution">
    <text evidence="3">The sequence shown here is derived from an EMBL/GenBank/DDBJ whole genome shotgun (WGS) entry which is preliminary data.</text>
</comment>
<reference evidence="3" key="1">
    <citation type="submission" date="2020-07" db="EMBL/GenBank/DDBJ databases">
        <title>Multicomponent nature underlies the extraordinary mechanical properties of spider dragline silk.</title>
        <authorList>
            <person name="Kono N."/>
            <person name="Nakamura H."/>
            <person name="Mori M."/>
            <person name="Yoshida Y."/>
            <person name="Ohtoshi R."/>
            <person name="Malay A.D."/>
            <person name="Moran D.A.P."/>
            <person name="Tomita M."/>
            <person name="Numata K."/>
            <person name="Arakawa K."/>
        </authorList>
    </citation>
    <scope>NUCLEOTIDE SEQUENCE</scope>
</reference>
<organism evidence="3 4">
    <name type="scientific">Trichonephila clavata</name>
    <name type="common">Joro spider</name>
    <name type="synonym">Nephila clavata</name>
    <dbReference type="NCBI Taxonomy" id="2740835"/>
    <lineage>
        <taxon>Eukaryota</taxon>
        <taxon>Metazoa</taxon>
        <taxon>Ecdysozoa</taxon>
        <taxon>Arthropoda</taxon>
        <taxon>Chelicerata</taxon>
        <taxon>Arachnida</taxon>
        <taxon>Araneae</taxon>
        <taxon>Araneomorphae</taxon>
        <taxon>Entelegynae</taxon>
        <taxon>Araneoidea</taxon>
        <taxon>Nephilidae</taxon>
        <taxon>Trichonephila</taxon>
    </lineage>
</organism>
<dbReference type="InterPro" id="IPR001969">
    <property type="entry name" value="Aspartic_peptidase_AS"/>
</dbReference>
<gene>
    <name evidence="3" type="primary">TY3B-G_348</name>
    <name evidence="3" type="ORF">TNCT_675501</name>
</gene>
<dbReference type="InterPro" id="IPR001995">
    <property type="entry name" value="Peptidase_A2_cat"/>
</dbReference>
<dbReference type="Proteomes" id="UP000887116">
    <property type="component" value="Unassembled WGS sequence"/>
</dbReference>
<evidence type="ECO:0000313" key="4">
    <source>
        <dbReference type="Proteomes" id="UP000887116"/>
    </source>
</evidence>
<dbReference type="SUPFAM" id="SSF50630">
    <property type="entry name" value="Acid proteases"/>
    <property type="match status" value="1"/>
</dbReference>
<dbReference type="GO" id="GO:0006508">
    <property type="term" value="P:proteolysis"/>
    <property type="evidence" value="ECO:0007669"/>
    <property type="project" value="InterPro"/>
</dbReference>
<keyword evidence="1" id="KW-0378">Hydrolase</keyword>